<dbReference type="EMBL" id="CP011129">
    <property type="protein sequence ID" value="ALN80266.1"/>
    <property type="molecule type" value="Genomic_DNA"/>
</dbReference>
<dbReference type="InterPro" id="IPR029058">
    <property type="entry name" value="AB_hydrolase_fold"/>
</dbReference>
<organism evidence="3 4">
    <name type="scientific">Lysobacter antibioticus</name>
    <dbReference type="NCBI Taxonomy" id="84531"/>
    <lineage>
        <taxon>Bacteria</taxon>
        <taxon>Pseudomonadati</taxon>
        <taxon>Pseudomonadota</taxon>
        <taxon>Gammaproteobacteria</taxon>
        <taxon>Lysobacterales</taxon>
        <taxon>Lysobacteraceae</taxon>
        <taxon>Lysobacter</taxon>
    </lineage>
</organism>
<dbReference type="eggNOG" id="COG3208">
    <property type="taxonomic scope" value="Bacteria"/>
</dbReference>
<dbReference type="InterPro" id="IPR001031">
    <property type="entry name" value="Thioesterase"/>
</dbReference>
<dbReference type="InterPro" id="IPR012223">
    <property type="entry name" value="TEII"/>
</dbReference>
<dbReference type="SUPFAM" id="SSF53474">
    <property type="entry name" value="alpha/beta-Hydrolases"/>
    <property type="match status" value="1"/>
</dbReference>
<feature type="domain" description="Thioesterase" evidence="2">
    <location>
        <begin position="24"/>
        <end position="248"/>
    </location>
</feature>
<dbReference type="STRING" id="84531.LA76x_2127"/>
<keyword evidence="3" id="KW-0378">Hydrolase</keyword>
<dbReference type="PANTHER" id="PTHR11487:SF0">
    <property type="entry name" value="S-ACYL FATTY ACID SYNTHASE THIOESTERASE, MEDIUM CHAIN"/>
    <property type="match status" value="1"/>
</dbReference>
<accession>A0A0S2F9P0</accession>
<keyword evidence="4" id="KW-1185">Reference proteome</keyword>
<dbReference type="AlphaFoldDB" id="A0A0S2F9P0"/>
<evidence type="ECO:0000259" key="2">
    <source>
        <dbReference type="Pfam" id="PF00975"/>
    </source>
</evidence>
<dbReference type="Gene3D" id="3.40.50.1820">
    <property type="entry name" value="alpha/beta hydrolase"/>
    <property type="match status" value="1"/>
</dbReference>
<evidence type="ECO:0000313" key="3">
    <source>
        <dbReference type="EMBL" id="ALN80266.1"/>
    </source>
</evidence>
<dbReference type="GO" id="GO:0008610">
    <property type="term" value="P:lipid biosynthetic process"/>
    <property type="evidence" value="ECO:0007669"/>
    <property type="project" value="TreeGrafter"/>
</dbReference>
<dbReference type="KEGG" id="lab:LA76x_2127"/>
<dbReference type="Proteomes" id="UP000060787">
    <property type="component" value="Chromosome"/>
</dbReference>
<dbReference type="GO" id="GO:0016787">
    <property type="term" value="F:hydrolase activity"/>
    <property type="evidence" value="ECO:0007669"/>
    <property type="project" value="UniProtKB-KW"/>
</dbReference>
<evidence type="ECO:0000256" key="1">
    <source>
        <dbReference type="ARBA" id="ARBA00007169"/>
    </source>
</evidence>
<protein>
    <submittedName>
        <fullName evidence="3">Alpha/beta hydrolase family protein</fullName>
    </submittedName>
</protein>
<dbReference type="RefSeq" id="WP_082647804.1">
    <property type="nucleotide sequence ID" value="NZ_CP011129.1"/>
</dbReference>
<reference evidence="3 4" key="1">
    <citation type="journal article" date="2015" name="BMC Genomics">
        <title>Comparative genomics and metabolic profiling of the genus Lysobacter.</title>
        <authorList>
            <person name="de Bruijn I."/>
            <person name="Cheng X."/>
            <person name="de Jager V."/>
            <person name="Exposito R.G."/>
            <person name="Watrous J."/>
            <person name="Patel N."/>
            <person name="Postma J."/>
            <person name="Dorrestein P.C."/>
            <person name="Kobayashi D."/>
            <person name="Raaijmakers J.M."/>
        </authorList>
    </citation>
    <scope>NUCLEOTIDE SEQUENCE [LARGE SCALE GENOMIC DNA]</scope>
    <source>
        <strain evidence="3 4">76</strain>
    </source>
</reference>
<evidence type="ECO:0000313" key="4">
    <source>
        <dbReference type="Proteomes" id="UP000060787"/>
    </source>
</evidence>
<sequence length="255" mass="28364">MSSSLSLQTTPWLIRTPSSTRRMRLFCFSYAGGNAFNFFRWQEALDPAVEVCAVQLPGRSARIAEEPIGSLPALLQAVAPVISRMDDLPCAFFGHSVGALVAFELSRYLRLHGLSTPSHLFMSGCHAPQFRSPTRQLHTLSDTQFTEVLREYEGTPPEVLESRELMELLLPAIRADFAIAENYRYRHGPLLSMPISVFAGREDLNKEPGQVDGWQKETSGACQVTWFDGGHFFVNSQRAAVLEQLNAELTASLCV</sequence>
<dbReference type="Pfam" id="PF00975">
    <property type="entry name" value="Thioesterase"/>
    <property type="match status" value="1"/>
</dbReference>
<gene>
    <name evidence="3" type="ORF">LA76x_2127</name>
</gene>
<name>A0A0S2F9P0_LYSAN</name>
<dbReference type="PANTHER" id="PTHR11487">
    <property type="entry name" value="THIOESTERASE"/>
    <property type="match status" value="1"/>
</dbReference>
<proteinExistence type="inferred from homology"/>
<comment type="similarity">
    <text evidence="1">Belongs to the thioesterase family.</text>
</comment>
<dbReference type="PATRIC" id="fig|84531.8.peg.2145"/>